<gene>
    <name evidence="11" type="ORF">g.16226</name>
</gene>
<dbReference type="CDD" id="cd04198">
    <property type="entry name" value="eIF-2B_gamma_N"/>
    <property type="match status" value="1"/>
</dbReference>
<dbReference type="AlphaFoldDB" id="A0A1B6BX82"/>
<dbReference type="GO" id="GO:0005829">
    <property type="term" value="C:cytosol"/>
    <property type="evidence" value="ECO:0007669"/>
    <property type="project" value="UniProtKB-SubCell"/>
</dbReference>
<comment type="function">
    <text evidence="8">Acts as a component of the translation initiation factor 2B (eIF2B) complex, which catalyzes the exchange of GDP for GTP on the eukaryotic initiation factor 2 (eIF2) complex gamma subunit. Its guanine nucleotide exchange factor activity is repressed when bound to eIF2 complex phosphorylated on the alpha subunit, thereby limiting the amount of methionyl-initiator methionine tRNA available to the ribosome and consequently global translation is repressed.</text>
</comment>
<evidence type="ECO:0000256" key="3">
    <source>
        <dbReference type="ARBA" id="ARBA00022490"/>
    </source>
</evidence>
<keyword evidence="3" id="KW-0963">Cytoplasm</keyword>
<dbReference type="SUPFAM" id="SSF53448">
    <property type="entry name" value="Nucleotide-diphospho-sugar transferases"/>
    <property type="match status" value="1"/>
</dbReference>
<name>A0A1B6BX82_9HEMI</name>
<accession>A0A1B6BX82</accession>
<dbReference type="InterPro" id="IPR005835">
    <property type="entry name" value="NTP_transferase_dom"/>
</dbReference>
<evidence type="ECO:0000256" key="5">
    <source>
        <dbReference type="ARBA" id="ARBA00022917"/>
    </source>
</evidence>
<evidence type="ECO:0000256" key="9">
    <source>
        <dbReference type="ARBA" id="ARBA00046432"/>
    </source>
</evidence>
<keyword evidence="4" id="KW-0396">Initiation factor</keyword>
<dbReference type="GO" id="GO:0005085">
    <property type="term" value="F:guanyl-nucleotide exchange factor activity"/>
    <property type="evidence" value="ECO:0007669"/>
    <property type="project" value="TreeGrafter"/>
</dbReference>
<feature type="domain" description="Nucleotidyl transferase" evidence="10">
    <location>
        <begin position="8"/>
        <end position="141"/>
    </location>
</feature>
<dbReference type="GO" id="GO:0005851">
    <property type="term" value="C:eukaryotic translation initiation factor 2B complex"/>
    <property type="evidence" value="ECO:0007669"/>
    <property type="project" value="TreeGrafter"/>
</dbReference>
<evidence type="ECO:0000259" key="10">
    <source>
        <dbReference type="Pfam" id="PF00483"/>
    </source>
</evidence>
<dbReference type="Gene3D" id="3.90.550.10">
    <property type="entry name" value="Spore Coat Polysaccharide Biosynthesis Protein SpsA, Chain A"/>
    <property type="match status" value="1"/>
</dbReference>
<reference evidence="11" key="1">
    <citation type="submission" date="2015-12" db="EMBL/GenBank/DDBJ databases">
        <title>De novo transcriptome assembly of four potential Pierce s Disease insect vectors from Arizona vineyards.</title>
        <authorList>
            <person name="Tassone E.E."/>
        </authorList>
    </citation>
    <scope>NUCLEOTIDE SEQUENCE</scope>
</reference>
<keyword evidence="5" id="KW-0648">Protein biosynthesis</keyword>
<sequence length="348" mass="39817">MGINEFQAVVMAAGKGSRMTEIVGKKRLKCLLPIGNFPLVWYSLQMLERNGFYDVILVVLESLKTEIQIALEKTGLKLHIDIVSIPEEDWGTADTLRYLEESKKFKSDLVVVSCDLITDVDLSEVLNIFRRHNATLSTLFFNSDTAGSSLLTPGHKSKNKPEQDIVGIDPGTNRLVLLSSESDHEETMVISQNLLRKHGKIRLYSKLLDAHFYVIKRWLCEYLLHNRNVSTIKGELLPYVVKKQFKKITPSKLEPEKNISLVAVHTKKDIIEYAEESNLSTKIKAMSSFNDHRGDQWGPYHEDLIKCYAYIAPKTAFASRVNTLSEFCRVNREIINQWPLLTKKQRTY</sequence>
<evidence type="ECO:0000256" key="8">
    <source>
        <dbReference type="ARBA" id="ARBA00045373"/>
    </source>
</evidence>
<dbReference type="PANTHER" id="PTHR45989">
    <property type="entry name" value="TRANSLATION INITIATION FACTOR EIF-2B SUBUNIT GAMMA"/>
    <property type="match status" value="1"/>
</dbReference>
<comment type="subcellular location">
    <subcellularLocation>
        <location evidence="1">Cytoplasm</location>
        <location evidence="1">Cytosol</location>
    </subcellularLocation>
</comment>
<comment type="subunit">
    <text evidence="9">Component of the translation initiation factor 2B (eIF2B) complex which is a heterodecamer of two sets of five different subunits: alpha, beta, gamma, delta and epsilon. Subunits alpha, beta and delta comprise a regulatory subcomplex and subunits epsilon and gamma comprise a catalytic subcomplex. Within the complex, the hexameric regulatory complex resides at the center, with the two heterodimeric catalytic subcomplexes bound on opposite sides.</text>
</comment>
<dbReference type="InterPro" id="IPR051960">
    <property type="entry name" value="eIF2B_gamma"/>
</dbReference>
<dbReference type="Pfam" id="PF00483">
    <property type="entry name" value="NTP_transferase"/>
    <property type="match status" value="1"/>
</dbReference>
<dbReference type="InterPro" id="IPR029044">
    <property type="entry name" value="Nucleotide-diphossugar_trans"/>
</dbReference>
<protein>
    <recommendedName>
        <fullName evidence="6">Translation initiation factor eIF2B subunit gamma</fullName>
    </recommendedName>
    <alternativeName>
        <fullName evidence="7">eIF2B GDP-GTP exchange factor subunit gamma</fullName>
    </alternativeName>
</protein>
<proteinExistence type="inferred from homology"/>
<dbReference type="PANTHER" id="PTHR45989:SF1">
    <property type="entry name" value="TRANSLATION INITIATION FACTOR EIF-2B SUBUNIT GAMMA"/>
    <property type="match status" value="1"/>
</dbReference>
<evidence type="ECO:0000256" key="1">
    <source>
        <dbReference type="ARBA" id="ARBA00004514"/>
    </source>
</evidence>
<dbReference type="GO" id="GO:0002183">
    <property type="term" value="P:cytoplasmic translational initiation"/>
    <property type="evidence" value="ECO:0007669"/>
    <property type="project" value="TreeGrafter"/>
</dbReference>
<evidence type="ECO:0000256" key="6">
    <source>
        <dbReference type="ARBA" id="ARBA00044196"/>
    </source>
</evidence>
<dbReference type="GO" id="GO:0003743">
    <property type="term" value="F:translation initiation factor activity"/>
    <property type="evidence" value="ECO:0007669"/>
    <property type="project" value="UniProtKB-KW"/>
</dbReference>
<organism evidence="11">
    <name type="scientific">Clastoptera arizonana</name>
    <name type="common">Arizona spittle bug</name>
    <dbReference type="NCBI Taxonomy" id="38151"/>
    <lineage>
        <taxon>Eukaryota</taxon>
        <taxon>Metazoa</taxon>
        <taxon>Ecdysozoa</taxon>
        <taxon>Arthropoda</taxon>
        <taxon>Hexapoda</taxon>
        <taxon>Insecta</taxon>
        <taxon>Pterygota</taxon>
        <taxon>Neoptera</taxon>
        <taxon>Paraneoptera</taxon>
        <taxon>Hemiptera</taxon>
        <taxon>Auchenorrhyncha</taxon>
        <taxon>Cercopoidea</taxon>
        <taxon>Clastopteridae</taxon>
        <taxon>Clastoptera</taxon>
    </lineage>
</organism>
<comment type="similarity">
    <text evidence="2">Belongs to the eIF-2B gamma/epsilon subunits family.</text>
</comment>
<evidence type="ECO:0000313" key="11">
    <source>
        <dbReference type="EMBL" id="JAS05876.1"/>
    </source>
</evidence>
<evidence type="ECO:0000256" key="2">
    <source>
        <dbReference type="ARBA" id="ARBA00007878"/>
    </source>
</evidence>
<evidence type="ECO:0000256" key="7">
    <source>
        <dbReference type="ARBA" id="ARBA00044229"/>
    </source>
</evidence>
<evidence type="ECO:0000256" key="4">
    <source>
        <dbReference type="ARBA" id="ARBA00022540"/>
    </source>
</evidence>
<dbReference type="EMBL" id="GEDC01031422">
    <property type="protein sequence ID" value="JAS05876.1"/>
    <property type="molecule type" value="Transcribed_RNA"/>
</dbReference>